<protein>
    <recommendedName>
        <fullName evidence="16">UDP-N-acetylenolpyruvoylglucosamine reductase</fullName>
        <ecNumber evidence="16">1.3.1.98</ecNumber>
    </recommendedName>
    <alternativeName>
        <fullName evidence="16">UDP-N-acetylmuramate dehydrogenase</fullName>
    </alternativeName>
</protein>
<dbReference type="InterPro" id="IPR036318">
    <property type="entry name" value="FAD-bd_PCMH-like_sf"/>
</dbReference>
<dbReference type="PROSITE" id="PS51387">
    <property type="entry name" value="FAD_PCMH"/>
    <property type="match status" value="1"/>
</dbReference>
<accession>A0A1R1C706</accession>
<dbReference type="NCBIfam" id="NF010480">
    <property type="entry name" value="PRK13905.1"/>
    <property type="match status" value="1"/>
</dbReference>
<dbReference type="InterPro" id="IPR016166">
    <property type="entry name" value="FAD-bd_PCMH"/>
</dbReference>
<dbReference type="AlphaFoldDB" id="A0A1R1C706"/>
<evidence type="ECO:0000256" key="10">
    <source>
        <dbReference type="ARBA" id="ARBA00022960"/>
    </source>
</evidence>
<keyword evidence="10 16" id="KW-0133">Cell shape</keyword>
<evidence type="ECO:0000256" key="12">
    <source>
        <dbReference type="ARBA" id="ARBA00023002"/>
    </source>
</evidence>
<dbReference type="SUPFAM" id="SSF56194">
    <property type="entry name" value="Uridine diphospho-N-Acetylenolpyruvylglucosamine reductase, MurB, C-terminal domain"/>
    <property type="match status" value="1"/>
</dbReference>
<sequence length="296" mass="32758">MNIFEHQIPLEKVKFNEPLKNHTFIKIGGNADILIHPTTIDEITKIVEIANIHQLPLTVIGKGSNVIIKDGGIRGVTISLSHFDQIKVNEDSMIAQSGVDIIDVSRLALEHSLTGLEFACGIPGSTGGALYMNAGAYGGQIADVVERATVITKDGKVLEIPREEMKFGYRNSLFKMDHYIILEAEFGLKKGNKDDIAGKMKELTFLRESKQPLEYPSCGSVFKRPEGHFAGKLIQDCNLQGTRIGGAEISMKHAGFIVNVDHATAQDYMDLIQFIQKKVYDTFHVELETEVIFLGE</sequence>
<evidence type="ECO:0000256" key="2">
    <source>
        <dbReference type="ARBA" id="ARBA00003921"/>
    </source>
</evidence>
<keyword evidence="11 16" id="KW-0573">Peptidoglycan synthesis</keyword>
<evidence type="ECO:0000259" key="17">
    <source>
        <dbReference type="PROSITE" id="PS51387"/>
    </source>
</evidence>
<feature type="domain" description="FAD-binding PCMH-type" evidence="17">
    <location>
        <begin position="27"/>
        <end position="191"/>
    </location>
</feature>
<feature type="active site" evidence="16">
    <location>
        <position position="170"/>
    </location>
</feature>
<comment type="catalytic activity">
    <reaction evidence="15 16">
        <text>UDP-N-acetyl-alpha-D-muramate + NADP(+) = UDP-N-acetyl-3-O-(1-carboxyvinyl)-alpha-D-glucosamine + NADPH + H(+)</text>
        <dbReference type="Rhea" id="RHEA:12248"/>
        <dbReference type="ChEBI" id="CHEBI:15378"/>
        <dbReference type="ChEBI" id="CHEBI:57783"/>
        <dbReference type="ChEBI" id="CHEBI:58349"/>
        <dbReference type="ChEBI" id="CHEBI:68483"/>
        <dbReference type="ChEBI" id="CHEBI:70757"/>
        <dbReference type="EC" id="1.3.1.98"/>
    </reaction>
</comment>
<name>A0A1R1C706_PAEAM</name>
<keyword evidence="6 16" id="KW-0132">Cell division</keyword>
<keyword evidence="9 16" id="KW-0521">NADP</keyword>
<evidence type="ECO:0000256" key="3">
    <source>
        <dbReference type="ARBA" id="ARBA00004496"/>
    </source>
</evidence>
<dbReference type="OrthoDB" id="9804753at2"/>
<dbReference type="InterPro" id="IPR036635">
    <property type="entry name" value="MurB_C_sf"/>
</dbReference>
<evidence type="ECO:0000313" key="18">
    <source>
        <dbReference type="EMBL" id="OMF17870.1"/>
    </source>
</evidence>
<evidence type="ECO:0000256" key="8">
    <source>
        <dbReference type="ARBA" id="ARBA00022827"/>
    </source>
</evidence>
<dbReference type="InterPro" id="IPR011601">
    <property type="entry name" value="MurB_C"/>
</dbReference>
<comment type="caution">
    <text evidence="18">The sequence shown here is derived from an EMBL/GenBank/DDBJ whole genome shotgun (WGS) entry which is preliminary data.</text>
</comment>
<keyword evidence="5 16" id="KW-0963">Cytoplasm</keyword>
<dbReference type="PANTHER" id="PTHR21071:SF4">
    <property type="entry name" value="UDP-N-ACETYLENOLPYRUVOYLGLUCOSAMINE REDUCTASE"/>
    <property type="match status" value="1"/>
</dbReference>
<dbReference type="EC" id="1.3.1.98" evidence="16"/>
<dbReference type="SUPFAM" id="SSF56176">
    <property type="entry name" value="FAD-binding/transporter-associated domain-like"/>
    <property type="match status" value="1"/>
</dbReference>
<dbReference type="NCBIfam" id="TIGR00179">
    <property type="entry name" value="murB"/>
    <property type="match status" value="1"/>
</dbReference>
<keyword evidence="8 16" id="KW-0274">FAD</keyword>
<dbReference type="Gene3D" id="3.30.43.10">
    <property type="entry name" value="Uridine Diphospho-n-acetylenolpyruvylglucosamine Reductase, domain 2"/>
    <property type="match status" value="1"/>
</dbReference>
<dbReference type="GO" id="GO:0008360">
    <property type="term" value="P:regulation of cell shape"/>
    <property type="evidence" value="ECO:0007669"/>
    <property type="project" value="UniProtKB-KW"/>
</dbReference>
<comment type="cofactor">
    <cofactor evidence="1 16">
        <name>FAD</name>
        <dbReference type="ChEBI" id="CHEBI:57692"/>
    </cofactor>
</comment>
<dbReference type="Pfam" id="PF02873">
    <property type="entry name" value="MurB_C"/>
    <property type="match status" value="1"/>
</dbReference>
<evidence type="ECO:0000256" key="15">
    <source>
        <dbReference type="ARBA" id="ARBA00048914"/>
    </source>
</evidence>
<evidence type="ECO:0000256" key="5">
    <source>
        <dbReference type="ARBA" id="ARBA00022490"/>
    </source>
</evidence>
<dbReference type="GO" id="GO:0071555">
    <property type="term" value="P:cell wall organization"/>
    <property type="evidence" value="ECO:0007669"/>
    <property type="project" value="UniProtKB-KW"/>
</dbReference>
<proteinExistence type="inferred from homology"/>
<evidence type="ECO:0000256" key="13">
    <source>
        <dbReference type="ARBA" id="ARBA00023306"/>
    </source>
</evidence>
<comment type="similarity">
    <text evidence="16">Belongs to the MurB family.</text>
</comment>
<evidence type="ECO:0000256" key="11">
    <source>
        <dbReference type="ARBA" id="ARBA00022984"/>
    </source>
</evidence>
<dbReference type="GO" id="GO:0051301">
    <property type="term" value="P:cell division"/>
    <property type="evidence" value="ECO:0007669"/>
    <property type="project" value="UniProtKB-KW"/>
</dbReference>
<evidence type="ECO:0000313" key="19">
    <source>
        <dbReference type="Proteomes" id="UP000187134"/>
    </source>
</evidence>
<dbReference type="GO" id="GO:0008762">
    <property type="term" value="F:UDP-N-acetylmuramate dehydrogenase activity"/>
    <property type="evidence" value="ECO:0007669"/>
    <property type="project" value="UniProtKB-UniRule"/>
</dbReference>
<dbReference type="UniPathway" id="UPA00219"/>
<dbReference type="InterPro" id="IPR016167">
    <property type="entry name" value="FAD-bd_PCMH_sub1"/>
</dbReference>
<dbReference type="GO" id="GO:0009252">
    <property type="term" value="P:peptidoglycan biosynthetic process"/>
    <property type="evidence" value="ECO:0007669"/>
    <property type="project" value="UniProtKB-UniRule"/>
</dbReference>
<dbReference type="EMBL" id="MRTJ01000001">
    <property type="protein sequence ID" value="OMF17870.1"/>
    <property type="molecule type" value="Genomic_DNA"/>
</dbReference>
<dbReference type="Gene3D" id="3.90.78.10">
    <property type="entry name" value="UDP-N-acetylenolpyruvoylglucosamine reductase, C-terminal domain"/>
    <property type="match status" value="1"/>
</dbReference>
<evidence type="ECO:0000256" key="4">
    <source>
        <dbReference type="ARBA" id="ARBA00004752"/>
    </source>
</evidence>
<organism evidence="18 19">
    <name type="scientific">Paenibacillus amylolyticus</name>
    <dbReference type="NCBI Taxonomy" id="1451"/>
    <lineage>
        <taxon>Bacteria</taxon>
        <taxon>Bacillati</taxon>
        <taxon>Bacillota</taxon>
        <taxon>Bacilli</taxon>
        <taxon>Bacillales</taxon>
        <taxon>Paenibacillaceae</taxon>
        <taxon>Paenibacillus</taxon>
    </lineage>
</organism>
<evidence type="ECO:0000256" key="16">
    <source>
        <dbReference type="HAMAP-Rule" id="MF_00037"/>
    </source>
</evidence>
<comment type="pathway">
    <text evidence="4 16">Cell wall biogenesis; peptidoglycan biosynthesis.</text>
</comment>
<keyword evidence="13 16" id="KW-0131">Cell cycle</keyword>
<dbReference type="PANTHER" id="PTHR21071">
    <property type="entry name" value="UDP-N-ACETYLENOLPYRUVOYLGLUCOSAMINE REDUCTASE"/>
    <property type="match status" value="1"/>
</dbReference>
<evidence type="ECO:0000256" key="7">
    <source>
        <dbReference type="ARBA" id="ARBA00022630"/>
    </source>
</evidence>
<keyword evidence="14 16" id="KW-0961">Cell wall biogenesis/degradation</keyword>
<comment type="function">
    <text evidence="2 16">Cell wall formation.</text>
</comment>
<comment type="subcellular location">
    <subcellularLocation>
        <location evidence="3 16">Cytoplasm</location>
    </subcellularLocation>
</comment>
<dbReference type="Gene3D" id="3.30.465.10">
    <property type="match status" value="1"/>
</dbReference>
<keyword evidence="12 16" id="KW-0560">Oxidoreductase</keyword>
<gene>
    <name evidence="16" type="primary">murB</name>
    <name evidence="18" type="ORF">BK131_07945</name>
</gene>
<reference evidence="18 19" key="1">
    <citation type="submission" date="2016-11" db="EMBL/GenBank/DDBJ databases">
        <title>Paenibacillus species isolates.</title>
        <authorList>
            <person name="Beno S.M."/>
        </authorList>
    </citation>
    <scope>NUCLEOTIDE SEQUENCE [LARGE SCALE GENOMIC DNA]</scope>
    <source>
        <strain evidence="18 19">FSL H8-0246</strain>
    </source>
</reference>
<dbReference type="Pfam" id="PF01565">
    <property type="entry name" value="FAD_binding_4"/>
    <property type="match status" value="1"/>
</dbReference>
<evidence type="ECO:0000256" key="1">
    <source>
        <dbReference type="ARBA" id="ARBA00001974"/>
    </source>
</evidence>
<evidence type="ECO:0000256" key="14">
    <source>
        <dbReference type="ARBA" id="ARBA00023316"/>
    </source>
</evidence>
<dbReference type="InterPro" id="IPR006094">
    <property type="entry name" value="Oxid_FAD_bind_N"/>
</dbReference>
<dbReference type="InterPro" id="IPR016169">
    <property type="entry name" value="FAD-bd_PCMH_sub2"/>
</dbReference>
<dbReference type="HAMAP" id="MF_00037">
    <property type="entry name" value="MurB"/>
    <property type="match status" value="1"/>
</dbReference>
<dbReference type="GO" id="GO:0005829">
    <property type="term" value="C:cytosol"/>
    <property type="evidence" value="ECO:0007669"/>
    <property type="project" value="TreeGrafter"/>
</dbReference>
<evidence type="ECO:0000256" key="9">
    <source>
        <dbReference type="ARBA" id="ARBA00022857"/>
    </source>
</evidence>
<evidence type="ECO:0000256" key="6">
    <source>
        <dbReference type="ARBA" id="ARBA00022618"/>
    </source>
</evidence>
<dbReference type="GO" id="GO:0071949">
    <property type="term" value="F:FAD binding"/>
    <property type="evidence" value="ECO:0007669"/>
    <property type="project" value="InterPro"/>
</dbReference>
<feature type="active site" description="Proton donor" evidence="16">
    <location>
        <position position="220"/>
    </location>
</feature>
<dbReference type="Proteomes" id="UP000187134">
    <property type="component" value="Unassembled WGS sequence"/>
</dbReference>
<dbReference type="InterPro" id="IPR003170">
    <property type="entry name" value="MurB"/>
</dbReference>
<feature type="active site" evidence="16">
    <location>
        <position position="290"/>
    </location>
</feature>
<keyword evidence="7 16" id="KW-0285">Flavoprotein</keyword>